<dbReference type="Pfam" id="PF07690">
    <property type="entry name" value="MFS_1"/>
    <property type="match status" value="1"/>
</dbReference>
<feature type="transmembrane region" description="Helical" evidence="7">
    <location>
        <begin position="436"/>
        <end position="457"/>
    </location>
</feature>
<feature type="transmembrane region" description="Helical" evidence="7">
    <location>
        <begin position="115"/>
        <end position="135"/>
    </location>
</feature>
<dbReference type="GO" id="GO:0016020">
    <property type="term" value="C:membrane"/>
    <property type="evidence" value="ECO:0007669"/>
    <property type="project" value="UniProtKB-SubCell"/>
</dbReference>
<protein>
    <recommendedName>
        <fullName evidence="10">Major facilitator superfamily (MFS) profile domain-containing protein</fullName>
    </recommendedName>
</protein>
<dbReference type="InterPro" id="IPR036259">
    <property type="entry name" value="MFS_trans_sf"/>
</dbReference>
<accession>A0A8H3VIP0</accession>
<organism evidence="8 9">
    <name type="scientific">Venturia inaequalis</name>
    <name type="common">Apple scab fungus</name>
    <dbReference type="NCBI Taxonomy" id="5025"/>
    <lineage>
        <taxon>Eukaryota</taxon>
        <taxon>Fungi</taxon>
        <taxon>Dikarya</taxon>
        <taxon>Ascomycota</taxon>
        <taxon>Pezizomycotina</taxon>
        <taxon>Dothideomycetes</taxon>
        <taxon>Pleosporomycetidae</taxon>
        <taxon>Venturiales</taxon>
        <taxon>Venturiaceae</taxon>
        <taxon>Venturia</taxon>
    </lineage>
</organism>
<keyword evidence="4 7" id="KW-1133">Transmembrane helix</keyword>
<dbReference type="GO" id="GO:0022857">
    <property type="term" value="F:transmembrane transporter activity"/>
    <property type="evidence" value="ECO:0007669"/>
    <property type="project" value="InterPro"/>
</dbReference>
<dbReference type="InterPro" id="IPR011701">
    <property type="entry name" value="MFS"/>
</dbReference>
<feature type="transmembrane region" description="Helical" evidence="7">
    <location>
        <begin position="88"/>
        <end position="108"/>
    </location>
</feature>
<evidence type="ECO:0000313" key="9">
    <source>
        <dbReference type="Proteomes" id="UP000447873"/>
    </source>
</evidence>
<feature type="region of interest" description="Disordered" evidence="6">
    <location>
        <begin position="1"/>
        <end position="34"/>
    </location>
</feature>
<comment type="subcellular location">
    <subcellularLocation>
        <location evidence="1">Membrane</location>
        <topology evidence="1">Multi-pass membrane protein</topology>
    </subcellularLocation>
</comment>
<keyword evidence="5 7" id="KW-0472">Membrane</keyword>
<sequence>MDDRIPRYMDGKEADSSSATPRLSMENVPKEMDSEMDKRITRKIDIRLVPMLCMLYLTAYLDRTNIGNAKLYGLEKELHMPSNGYNTAIWVFYLTFVVMEVPSNLLMAHTKVPPHYWLGASMSLLGVVTMCQGFVKTPGALYACRTLMGVFEGSLTPAAALMMGSYYRKHEFPVRYACFTTSALIGGSFSSFLAYAINFMDGTAGISSWRWIFILEGIFNICIALCTFFILPRFPAESTFLAPAEKQHLLDRLSTERGDEAESFKGQPWLSFLLDWQTWLNIVIYFGADMSAAAISQFSPTILKQMGFTSNAANLRNIPVWLVGALVAITTNIAAGKWGIRFPLIIAGATLCTIGWSLQLAQTNPTGTRYFALYLIAIGAFVQLPLLVAWLSANTIGRPRKAVAHALQVGFGNAANFASANVFITGEAPRYKTGFTAGLCITVVGFAAACLMEWVLWKKNRDADEREAKGEMETEMVGKDGMKFRYTL</sequence>
<dbReference type="AlphaFoldDB" id="A0A8H3VIP0"/>
<evidence type="ECO:0000256" key="4">
    <source>
        <dbReference type="ARBA" id="ARBA00022989"/>
    </source>
</evidence>
<feature type="transmembrane region" description="Helical" evidence="7">
    <location>
        <begin position="371"/>
        <end position="391"/>
    </location>
</feature>
<evidence type="ECO:0000256" key="7">
    <source>
        <dbReference type="SAM" id="Phobius"/>
    </source>
</evidence>
<evidence type="ECO:0000256" key="6">
    <source>
        <dbReference type="SAM" id="MobiDB-lite"/>
    </source>
</evidence>
<dbReference type="OrthoDB" id="310895at2759"/>
<evidence type="ECO:0008006" key="10">
    <source>
        <dbReference type="Google" id="ProtNLM"/>
    </source>
</evidence>
<comment type="caution">
    <text evidence="8">The sequence shown here is derived from an EMBL/GenBank/DDBJ whole genome shotgun (WGS) entry which is preliminary data.</text>
</comment>
<gene>
    <name evidence="8" type="ORF">EG328_000133</name>
</gene>
<dbReference type="FunFam" id="1.20.1250.20:FF:000057">
    <property type="entry name" value="MFS general substrate transporter"/>
    <property type="match status" value="1"/>
</dbReference>
<feature type="transmembrane region" description="Helical" evidence="7">
    <location>
        <begin position="403"/>
        <end position="424"/>
    </location>
</feature>
<proteinExistence type="predicted"/>
<dbReference type="EMBL" id="WNWS01000010">
    <property type="protein sequence ID" value="KAE9988177.1"/>
    <property type="molecule type" value="Genomic_DNA"/>
</dbReference>
<keyword evidence="3 7" id="KW-0812">Transmembrane</keyword>
<name>A0A8H3VIP0_VENIN</name>
<evidence type="ECO:0000256" key="1">
    <source>
        <dbReference type="ARBA" id="ARBA00004141"/>
    </source>
</evidence>
<evidence type="ECO:0000256" key="2">
    <source>
        <dbReference type="ARBA" id="ARBA00022448"/>
    </source>
</evidence>
<reference evidence="8 9" key="1">
    <citation type="submission" date="2018-12" db="EMBL/GenBank/DDBJ databases">
        <title>Venturia inaequalis Genome Resource.</title>
        <authorList>
            <person name="Lichtner F.J."/>
        </authorList>
    </citation>
    <scope>NUCLEOTIDE SEQUENCE [LARGE SCALE GENOMIC DNA]</scope>
    <source>
        <strain evidence="8 9">120213</strain>
    </source>
</reference>
<feature type="transmembrane region" description="Helical" evidence="7">
    <location>
        <begin position="209"/>
        <end position="231"/>
    </location>
</feature>
<evidence type="ECO:0000313" key="8">
    <source>
        <dbReference type="EMBL" id="KAE9988177.1"/>
    </source>
</evidence>
<dbReference type="Proteomes" id="UP000447873">
    <property type="component" value="Unassembled WGS sequence"/>
</dbReference>
<dbReference type="SUPFAM" id="SSF103473">
    <property type="entry name" value="MFS general substrate transporter"/>
    <property type="match status" value="1"/>
</dbReference>
<keyword evidence="2" id="KW-0813">Transport</keyword>
<evidence type="ECO:0000256" key="5">
    <source>
        <dbReference type="ARBA" id="ARBA00023136"/>
    </source>
</evidence>
<dbReference type="PANTHER" id="PTHR43791">
    <property type="entry name" value="PERMEASE-RELATED"/>
    <property type="match status" value="1"/>
</dbReference>
<feature type="transmembrane region" description="Helical" evidence="7">
    <location>
        <begin position="342"/>
        <end position="359"/>
    </location>
</feature>
<evidence type="ECO:0000256" key="3">
    <source>
        <dbReference type="ARBA" id="ARBA00022692"/>
    </source>
</evidence>
<dbReference type="PANTHER" id="PTHR43791:SF54">
    <property type="entry name" value="MAJOR FACILITATOR SUPERFAMILY (MFS) PROFILE DOMAIN-CONTAINING PROTEIN-RELATED"/>
    <property type="match status" value="1"/>
</dbReference>
<dbReference type="Gene3D" id="1.20.1250.20">
    <property type="entry name" value="MFS general substrate transporter like domains"/>
    <property type="match status" value="2"/>
</dbReference>
<feature type="compositionally biased region" description="Basic and acidic residues" evidence="6">
    <location>
        <begin position="1"/>
        <end position="15"/>
    </location>
</feature>
<feature type="transmembrane region" description="Helical" evidence="7">
    <location>
        <begin position="174"/>
        <end position="197"/>
    </location>
</feature>